<dbReference type="PROSITE" id="PS51763">
    <property type="entry name" value="CBM10"/>
    <property type="match status" value="3"/>
</dbReference>
<dbReference type="GO" id="GO:0016787">
    <property type="term" value="F:hydrolase activity"/>
    <property type="evidence" value="ECO:0007669"/>
    <property type="project" value="UniProtKB-KW"/>
</dbReference>
<evidence type="ECO:0000256" key="4">
    <source>
        <dbReference type="SAM" id="SignalP"/>
    </source>
</evidence>
<organism evidence="6 7">
    <name type="scientific">Neocallimastix californiae</name>
    <dbReference type="NCBI Taxonomy" id="1754190"/>
    <lineage>
        <taxon>Eukaryota</taxon>
        <taxon>Fungi</taxon>
        <taxon>Fungi incertae sedis</taxon>
        <taxon>Chytridiomycota</taxon>
        <taxon>Chytridiomycota incertae sedis</taxon>
        <taxon>Neocallimastigomycetes</taxon>
        <taxon>Neocallimastigales</taxon>
        <taxon>Neocallimastigaceae</taxon>
        <taxon>Neocallimastix</taxon>
    </lineage>
</organism>
<proteinExistence type="predicted"/>
<feature type="domain" description="CBM10" evidence="5">
    <location>
        <begin position="31"/>
        <end position="68"/>
    </location>
</feature>
<dbReference type="SUPFAM" id="SSF49785">
    <property type="entry name" value="Galactose-binding domain-like"/>
    <property type="match status" value="1"/>
</dbReference>
<evidence type="ECO:0000313" key="6">
    <source>
        <dbReference type="EMBL" id="ORY13879.1"/>
    </source>
</evidence>
<keyword evidence="7" id="KW-1185">Reference proteome</keyword>
<gene>
    <name evidence="6" type="ORF">LY90DRAFT_677677</name>
</gene>
<dbReference type="InterPro" id="IPR002883">
    <property type="entry name" value="CBM10/Dockerin_dom"/>
</dbReference>
<evidence type="ECO:0000256" key="1">
    <source>
        <dbReference type="ARBA" id="ARBA00022729"/>
    </source>
</evidence>
<comment type="caution">
    <text evidence="6">The sequence shown here is derived from an EMBL/GenBank/DDBJ whole genome shotgun (WGS) entry which is preliminary data.</text>
</comment>
<dbReference type="Pfam" id="PF02013">
    <property type="entry name" value="CBM_10"/>
    <property type="match status" value="3"/>
</dbReference>
<reference evidence="6 7" key="1">
    <citation type="submission" date="2016-08" db="EMBL/GenBank/DDBJ databases">
        <title>A Parts List for Fungal Cellulosomes Revealed by Comparative Genomics.</title>
        <authorList>
            <consortium name="DOE Joint Genome Institute"/>
            <person name="Haitjema C.H."/>
            <person name="Gilmore S.P."/>
            <person name="Henske J.K."/>
            <person name="Solomon K.V."/>
            <person name="De Groot R."/>
            <person name="Kuo A."/>
            <person name="Mondo S.J."/>
            <person name="Salamov A.A."/>
            <person name="Labutti K."/>
            <person name="Zhao Z."/>
            <person name="Chiniquy J."/>
            <person name="Barry K."/>
            <person name="Brewer H.M."/>
            <person name="Purvine S.O."/>
            <person name="Wright A.T."/>
            <person name="Boxma B."/>
            <person name="Van Alen T."/>
            <person name="Hackstein J.H."/>
            <person name="Baker S.E."/>
            <person name="Grigoriev I.V."/>
            <person name="O'Malley M.A."/>
        </authorList>
    </citation>
    <scope>NUCLEOTIDE SEQUENCE [LARGE SCALE GENOMIC DNA]</scope>
    <source>
        <strain evidence="6 7">G1</strain>
    </source>
</reference>
<evidence type="ECO:0000256" key="3">
    <source>
        <dbReference type="ARBA" id="ARBA00022801"/>
    </source>
</evidence>
<feature type="signal peptide" evidence="4">
    <location>
        <begin position="1"/>
        <end position="30"/>
    </location>
</feature>
<dbReference type="InterPro" id="IPR009034">
    <property type="entry name" value="Dockerin_dom_fun_sf"/>
</dbReference>
<dbReference type="AlphaFoldDB" id="A0A1Y1ZUE6"/>
<protein>
    <submittedName>
        <fullName evidence="6">Galactose-binding like protein</fullName>
    </submittedName>
</protein>
<name>A0A1Y1ZUE6_9FUNG</name>
<evidence type="ECO:0000313" key="7">
    <source>
        <dbReference type="Proteomes" id="UP000193920"/>
    </source>
</evidence>
<dbReference type="InterPro" id="IPR008979">
    <property type="entry name" value="Galactose-bd-like_sf"/>
</dbReference>
<sequence>MLHFAMWFFNNKKMLMKLGVSALFITSACAACWSESKGYSCCKETTIVVSEDSDGQWGIENGNWCGIPKEEPGSSCWAESQGYNCCPPGTKAEFVDNSGSWGVVNNEWCGIVEDKPVPKTCWSEKLGFPCCTTTTKVEYTDSDGKWGTENGEWCGLDNSVVITTARKTTTTTRRTTTTTRRTTTVARRATYSVIYKAENKLESGYENWGWDSQLTFKDNAMKVVADPRSYGAVSIKNMRKDYGKGGSIRFDVKSTGRVNVRVESTDEKENILIGNTNGDDSDFRTYKFDIDVNDFPYSFDRITLEDGSGNGDPFYIRYLIYSTGSASDFVDPIDTSYVPPVTTRKPVSRAVYTTIFKSVSSMPSGYDN</sequence>
<dbReference type="SUPFAM" id="SSF64571">
    <property type="entry name" value="Cellulose docking domain, dockering"/>
    <property type="match status" value="3"/>
</dbReference>
<keyword evidence="2" id="KW-0677">Repeat</keyword>
<feature type="chain" id="PRO_5011988163" evidence="4">
    <location>
        <begin position="31"/>
        <end position="368"/>
    </location>
</feature>
<feature type="domain" description="CBM10" evidence="5">
    <location>
        <begin position="120"/>
        <end position="157"/>
    </location>
</feature>
<feature type="domain" description="CBM10" evidence="5">
    <location>
        <begin position="75"/>
        <end position="112"/>
    </location>
</feature>
<evidence type="ECO:0000256" key="2">
    <source>
        <dbReference type="ARBA" id="ARBA00022737"/>
    </source>
</evidence>
<dbReference type="Gene3D" id="3.90.1220.10">
    <property type="entry name" value="Cellulose docking domain, dockering"/>
    <property type="match status" value="3"/>
</dbReference>
<keyword evidence="3" id="KW-0378">Hydrolase</keyword>
<dbReference type="EMBL" id="MCOG01000356">
    <property type="protein sequence ID" value="ORY13879.1"/>
    <property type="molecule type" value="Genomic_DNA"/>
</dbReference>
<dbReference type="Proteomes" id="UP000193920">
    <property type="component" value="Unassembled WGS sequence"/>
</dbReference>
<accession>A0A1Y1ZUE6</accession>
<evidence type="ECO:0000259" key="5">
    <source>
        <dbReference type="PROSITE" id="PS51763"/>
    </source>
</evidence>
<dbReference type="Gene3D" id="2.60.120.430">
    <property type="entry name" value="Galactose-binding lectin"/>
    <property type="match status" value="1"/>
</dbReference>
<keyword evidence="1 4" id="KW-0732">Signal</keyword>